<dbReference type="PROSITE" id="PS51800">
    <property type="entry name" value="ZF_CHHC_U11_48K"/>
    <property type="match status" value="1"/>
</dbReference>
<dbReference type="GO" id="GO:0008270">
    <property type="term" value="F:zinc ion binding"/>
    <property type="evidence" value="ECO:0007669"/>
    <property type="project" value="UniProtKB-KW"/>
</dbReference>
<evidence type="ECO:0000256" key="2">
    <source>
        <dbReference type="ARBA" id="ARBA00022771"/>
    </source>
</evidence>
<dbReference type="SUPFAM" id="SSF57667">
    <property type="entry name" value="beta-beta-alpha zinc fingers"/>
    <property type="match status" value="1"/>
</dbReference>
<accession>A0A6P4EJ35</accession>
<evidence type="ECO:0000313" key="6">
    <source>
        <dbReference type="Proteomes" id="UP001652680"/>
    </source>
</evidence>
<keyword evidence="2" id="KW-0863">Zinc-finger</keyword>
<evidence type="ECO:0000313" key="5">
    <source>
        <dbReference type="EnsemblMetazoa" id="XP_016973256.1"/>
    </source>
</evidence>
<keyword evidence="3" id="KW-0862">Zinc</keyword>
<evidence type="ECO:0000259" key="4">
    <source>
        <dbReference type="PROSITE" id="PS51800"/>
    </source>
</evidence>
<dbReference type="InterPro" id="IPR036236">
    <property type="entry name" value="Znf_C2H2_sf"/>
</dbReference>
<organism evidence="7">
    <name type="scientific">Drosophila rhopaloa</name>
    <name type="common">Fruit fly</name>
    <dbReference type="NCBI Taxonomy" id="1041015"/>
    <lineage>
        <taxon>Eukaryota</taxon>
        <taxon>Metazoa</taxon>
        <taxon>Ecdysozoa</taxon>
        <taxon>Arthropoda</taxon>
        <taxon>Hexapoda</taxon>
        <taxon>Insecta</taxon>
        <taxon>Pterygota</taxon>
        <taxon>Neoptera</taxon>
        <taxon>Endopterygota</taxon>
        <taxon>Diptera</taxon>
        <taxon>Brachycera</taxon>
        <taxon>Muscomorpha</taxon>
        <taxon>Ephydroidea</taxon>
        <taxon>Drosophilidae</taxon>
        <taxon>Drosophila</taxon>
        <taxon>Sophophora</taxon>
    </lineage>
</organism>
<dbReference type="PANTHER" id="PTHR21402:SF5">
    <property type="entry name" value="GAMETOCYTE SPECIFIC FACTOR 1"/>
    <property type="match status" value="1"/>
</dbReference>
<evidence type="ECO:0000256" key="1">
    <source>
        <dbReference type="ARBA" id="ARBA00022723"/>
    </source>
</evidence>
<evidence type="ECO:0000313" key="7">
    <source>
        <dbReference type="RefSeq" id="XP_016973256.1"/>
    </source>
</evidence>
<dbReference type="OrthoDB" id="10069248at2759"/>
<dbReference type="EnsemblMetazoa" id="XM_017117767.2">
    <property type="protein sequence ID" value="XP_016973256.1"/>
    <property type="gene ID" value="LOC108040327"/>
</dbReference>
<dbReference type="InterPro" id="IPR051591">
    <property type="entry name" value="UPF0224_FAM112_RNA_Proc"/>
</dbReference>
<evidence type="ECO:0000256" key="3">
    <source>
        <dbReference type="ARBA" id="ARBA00022833"/>
    </source>
</evidence>
<dbReference type="InterPro" id="IPR022776">
    <property type="entry name" value="TRM13/UPF0224_CHHC_Znf_dom"/>
</dbReference>
<name>A0A6P4EJ35_DRORH</name>
<dbReference type="Proteomes" id="UP001652680">
    <property type="component" value="Unassembled WGS sequence"/>
</dbReference>
<sequence length="93" mass="10970">MSYYEFGICPYDKTHRIMLFRMPKHIVKCEKNYRGPPLKICKYNATHRVLDMEEHLKECPYYLRTIDNHAVQIALTSRIAPIQEDGNDANTPL</sequence>
<proteinExistence type="predicted"/>
<dbReference type="AlphaFoldDB" id="A0A6P4EJ35"/>
<reference evidence="5" key="3">
    <citation type="submission" date="2025-05" db="UniProtKB">
        <authorList>
            <consortium name="EnsemblMetazoa"/>
        </authorList>
    </citation>
    <scope>IDENTIFICATION</scope>
</reference>
<protein>
    <submittedName>
        <fullName evidence="7">Protein D7</fullName>
    </submittedName>
</protein>
<dbReference type="PANTHER" id="PTHR21402">
    <property type="entry name" value="GAMETOCYTE SPECIFIC FACTOR 1-RELATED"/>
    <property type="match status" value="1"/>
</dbReference>
<dbReference type="Pfam" id="PF05253">
    <property type="entry name" value="zf-U11-48K"/>
    <property type="match status" value="1"/>
</dbReference>
<dbReference type="GeneID" id="108040327"/>
<dbReference type="RefSeq" id="XP_016973256.1">
    <property type="nucleotide sequence ID" value="XM_017117767.1"/>
</dbReference>
<feature type="domain" description="CHHC U11-48K-type" evidence="4">
    <location>
        <begin position="6"/>
        <end position="33"/>
    </location>
</feature>
<gene>
    <name evidence="7" type="primary">LOC108040327</name>
    <name evidence="5" type="synonym">108040327</name>
</gene>
<keyword evidence="1" id="KW-0479">Metal-binding</keyword>
<keyword evidence="6" id="KW-1185">Reference proteome</keyword>
<reference evidence="7" key="2">
    <citation type="submission" date="2025-04" db="UniProtKB">
        <authorList>
            <consortium name="RefSeq"/>
        </authorList>
    </citation>
    <scope>IDENTIFICATION</scope>
</reference>
<reference evidence="6" key="1">
    <citation type="journal article" date="2021" name="Elife">
        <title>Highly contiguous assemblies of 101 drosophilid genomes.</title>
        <authorList>
            <person name="Kim B.Y."/>
            <person name="Wang J.R."/>
            <person name="Miller D.E."/>
            <person name="Barmina O."/>
            <person name="Delaney E."/>
            <person name="Thompson A."/>
            <person name="Comeault A.A."/>
            <person name="Peede D."/>
            <person name="D'Agostino E.R."/>
            <person name="Pelaez J."/>
            <person name="Aguilar J.M."/>
            <person name="Haji D."/>
            <person name="Matsunaga T."/>
            <person name="Armstrong E.E."/>
            <person name="Zych M."/>
            <person name="Ogawa Y."/>
            <person name="Stamenkovic-Radak M."/>
            <person name="Jelic M."/>
            <person name="Veselinovic M.S."/>
            <person name="Tanaskovic M."/>
            <person name="Eric P."/>
            <person name="Gao J.J."/>
            <person name="Katoh T.K."/>
            <person name="Toda M.J."/>
            <person name="Watabe H."/>
            <person name="Watada M."/>
            <person name="Davis J.S."/>
            <person name="Moyle L.C."/>
            <person name="Manoli G."/>
            <person name="Bertolini E."/>
            <person name="Kostal V."/>
            <person name="Hawley R.S."/>
            <person name="Takahashi A."/>
            <person name="Jones C.D."/>
            <person name="Price D.K."/>
            <person name="Whiteman N."/>
            <person name="Kopp A."/>
            <person name="Matute D.R."/>
            <person name="Petrov D.A."/>
        </authorList>
    </citation>
    <scope>NUCLEOTIDE SEQUENCE [LARGE SCALE GENOMIC DNA]</scope>
</reference>